<gene>
    <name evidence="3" type="ORF">NCTC10166_00514</name>
</gene>
<evidence type="ECO:0008006" key="5">
    <source>
        <dbReference type="Google" id="ProtNLM"/>
    </source>
</evidence>
<organism evidence="3 4">
    <name type="scientific">Mesomycoplasma neurolyticum</name>
    <dbReference type="NCBI Taxonomy" id="2120"/>
    <lineage>
        <taxon>Bacteria</taxon>
        <taxon>Bacillati</taxon>
        <taxon>Mycoplasmatota</taxon>
        <taxon>Mycoplasmoidales</taxon>
        <taxon>Metamycoplasmataceae</taxon>
        <taxon>Mesomycoplasma</taxon>
    </lineage>
</organism>
<protein>
    <recommendedName>
        <fullName evidence="5">DUF31 domain-containing protein</fullName>
    </recommendedName>
</protein>
<evidence type="ECO:0000256" key="1">
    <source>
        <dbReference type="SAM" id="Coils"/>
    </source>
</evidence>
<proteinExistence type="predicted"/>
<dbReference type="KEGG" id="mnu:NCTC10166_00514"/>
<evidence type="ECO:0000313" key="4">
    <source>
        <dbReference type="Proteomes" id="UP000289440"/>
    </source>
</evidence>
<dbReference type="AlphaFoldDB" id="A0A449A5M1"/>
<name>A0A449A5M1_9BACT</name>
<sequence length="1203" mass="141707">MIYSKKIKMILLLSTIGTLTVIGISTPLVIKLKKPAIKTIELKVEENNKYKINQKYFSKDSEIFLIKFEDIQEPIQSQNGYFILTSLKPGAYKIEKIYNNNNEIIFIENNLKIIHIKKKEEKIKKDDSKIIEDKKEYKKSPNDVSDLEKTIPKEMKKQEQNSSTEIIDNGQNLNLQKEKDKNIITESKTKESIPPIENLDDNKNENEKKQETIINSKDTNNNKIINNEKNVPEKKEIEKTDPKKDVLQNDQNVDSENILKTNPQNIFINEVVLFKNDTQAKNTLVFLLNKNELNDKWDNKICFKIKNKEFAKEFKIWEKNIFIELKDINDEIDNLEEINNLKINNILINNLNNIKFTKVNNSTTAEITDLDLNDEEFEFEKSSANLIIKLKNKNLNLKENQKLILHFKPLQNNEEFSVKYISTYSQNKIIVKDIDWISNFYQTFYLTNIYTSDLKTNYSIPEFLKFELRKKYEITINRIQKGRGPSKEIQSAFTKNDDFINSYNFKVAINLNENELFYNNKYFSLTFENTENQKQNIRKIFNYKEFKEGFTINNLPEGNNWKLKQIDLLQKENLQFIKSLYKSKKWINEVDNNISSWKEEPLKFEILDQDLNLNSDIKLNFENSISQIGNSNPKLNKENYLNTNKNYLKKTQTGLFCVECNKKENIDSNLKNVEINLMDNIIFYDWKILFETFKEKQYKISDDKKTYEIRKKMNLFDDSEFKNLLINFNFFANYNFVDIYNWQYNHNSYSITFSLEELKEKNKIENIEIDLIVNSENVDNKKIINQRLKASVEIDNDEIVFKIQARKGVLNKDIYIHNLTNEISTFVELNQNYISMMYWSEKAIFKDTSALVSKSNNWDFKTQRNDDTSLKKYKFDVNEKFTKNNEDDIIKKVKARAFGNKFGSLWMIAKVNDDVNDHRYYIGTNKHVHIIPKTTLAIPKTHENDEDINAIFNKDKEWSLKSFTFWEATNNMVIDGTNEQKAHKDGADLQVGIIDISELVEYYENNKTKDNKEKDVNFLIAEHFYKWRDLPDLKISQKIKHIKVNTIFDSYISAFPNDHDQPLSGAQEKNKDNFFVRNNLQLKMKFGDLLSIGGNFGYETSDNIGMYHETTGIWEAKKNNLLAGSSGSGVYDDEGNIYGLHMGHEKDKWQTVLISNPRLDLFGSYNEFNDKSFASKVQLANRLYPEKYKKIQTFDNFVNPLLK</sequence>
<keyword evidence="1" id="KW-0175">Coiled coil</keyword>
<accession>A0A449A5M1</accession>
<dbReference type="RefSeq" id="WP_129719920.1">
    <property type="nucleotide sequence ID" value="NZ_LR214951.1"/>
</dbReference>
<evidence type="ECO:0000313" key="3">
    <source>
        <dbReference type="EMBL" id="VEU59536.1"/>
    </source>
</evidence>
<dbReference type="EMBL" id="LR214951">
    <property type="protein sequence ID" value="VEU59536.1"/>
    <property type="molecule type" value="Genomic_DNA"/>
</dbReference>
<dbReference type="OrthoDB" id="395755at2"/>
<feature type="region of interest" description="Disordered" evidence="2">
    <location>
        <begin position="186"/>
        <end position="208"/>
    </location>
</feature>
<dbReference type="Proteomes" id="UP000289440">
    <property type="component" value="Chromosome"/>
</dbReference>
<feature type="coiled-coil region" evidence="1">
    <location>
        <begin position="318"/>
        <end position="345"/>
    </location>
</feature>
<evidence type="ECO:0000256" key="2">
    <source>
        <dbReference type="SAM" id="MobiDB-lite"/>
    </source>
</evidence>
<reference evidence="3 4" key="1">
    <citation type="submission" date="2019-01" db="EMBL/GenBank/DDBJ databases">
        <authorList>
            <consortium name="Pathogen Informatics"/>
        </authorList>
    </citation>
    <scope>NUCLEOTIDE SEQUENCE [LARGE SCALE GENOMIC DNA]</scope>
    <source>
        <strain evidence="3 4">NCTC10166</strain>
    </source>
</reference>
<keyword evidence="4" id="KW-1185">Reference proteome</keyword>